<sequence>MPFIGETAAAAPGNGESRTVKREWLAAQKKRVNEASDLETEIDGERALAIVEAALSKAKEWNLKSDEIGLWEVKRVVLLDLGRDDDAMVAWHESTQVMARRPPVAGGANS</sequence>
<evidence type="ECO:0000313" key="2">
    <source>
        <dbReference type="Proteomes" id="UP000076881"/>
    </source>
</evidence>
<name>A0A168IPV1_CORDF</name>
<organism evidence="1 2">
    <name type="scientific">Akanthomyces lecanii RCEF 1005</name>
    <dbReference type="NCBI Taxonomy" id="1081108"/>
    <lineage>
        <taxon>Eukaryota</taxon>
        <taxon>Fungi</taxon>
        <taxon>Dikarya</taxon>
        <taxon>Ascomycota</taxon>
        <taxon>Pezizomycotina</taxon>
        <taxon>Sordariomycetes</taxon>
        <taxon>Hypocreomycetidae</taxon>
        <taxon>Hypocreales</taxon>
        <taxon>Cordycipitaceae</taxon>
        <taxon>Akanthomyces</taxon>
        <taxon>Cordyceps confragosa</taxon>
    </lineage>
</organism>
<keyword evidence="2" id="KW-1185">Reference proteome</keyword>
<dbReference type="Proteomes" id="UP000076881">
    <property type="component" value="Unassembled WGS sequence"/>
</dbReference>
<comment type="caution">
    <text evidence="1">The sequence shown here is derived from an EMBL/GenBank/DDBJ whole genome shotgun (WGS) entry which is preliminary data.</text>
</comment>
<dbReference type="EMBL" id="AZHF01000002">
    <property type="protein sequence ID" value="OAA79520.1"/>
    <property type="molecule type" value="Genomic_DNA"/>
</dbReference>
<accession>A0A168IPV1</accession>
<gene>
    <name evidence="1" type="ORF">LEL_03006</name>
</gene>
<reference evidence="1 2" key="1">
    <citation type="journal article" date="2016" name="Genome Biol. Evol.">
        <title>Divergent and convergent evolution of fungal pathogenicity.</title>
        <authorList>
            <person name="Shang Y."/>
            <person name="Xiao G."/>
            <person name="Zheng P."/>
            <person name="Cen K."/>
            <person name="Zhan S."/>
            <person name="Wang C."/>
        </authorList>
    </citation>
    <scope>NUCLEOTIDE SEQUENCE [LARGE SCALE GENOMIC DNA]</scope>
    <source>
        <strain evidence="1 2">RCEF 1005</strain>
    </source>
</reference>
<dbReference type="AlphaFoldDB" id="A0A168IPV1"/>
<protein>
    <submittedName>
        <fullName evidence="1">Uncharacterized protein</fullName>
    </submittedName>
</protein>
<proteinExistence type="predicted"/>
<evidence type="ECO:0000313" key="1">
    <source>
        <dbReference type="EMBL" id="OAA79520.1"/>
    </source>
</evidence>